<keyword evidence="9" id="KW-0805">Transcription regulation</keyword>
<evidence type="ECO:0000256" key="4">
    <source>
        <dbReference type="ARBA" id="ARBA00010001"/>
    </source>
</evidence>
<dbReference type="SMART" id="SM00814">
    <property type="entry name" value="Alpha_TIF"/>
    <property type="match status" value="1"/>
</dbReference>
<name>Q88530_9ALPH</name>
<keyword evidence="6" id="KW-1048">Host nucleus</keyword>
<evidence type="ECO:0000256" key="1">
    <source>
        <dbReference type="ARBA" id="ARBA00002794"/>
    </source>
</evidence>
<evidence type="ECO:0000256" key="2">
    <source>
        <dbReference type="ARBA" id="ARBA00004147"/>
    </source>
</evidence>
<accession>Q88530</accession>
<dbReference type="InterPro" id="IPR036538">
    <property type="entry name" value="Alpha_TIF_sf"/>
</dbReference>
<comment type="subcellular location">
    <subcellularLocation>
        <location evidence="2">Host nucleus</location>
    </subcellularLocation>
    <subcellularLocation>
        <location evidence="3">Virion tegument</location>
    </subcellularLocation>
</comment>
<dbReference type="SUPFAM" id="SSF56548">
    <property type="entry name" value="Conserved core of transcriptional regulatory protein vp16"/>
    <property type="match status" value="1"/>
</dbReference>
<keyword evidence="8" id="KW-0946">Virion</keyword>
<dbReference type="Gene3D" id="1.10.1290.10">
    <property type="entry name" value="Alpha trans-inducing (Alpha-TIF)"/>
    <property type="match status" value="1"/>
</dbReference>
<dbReference type="GO" id="GO:0003677">
    <property type="term" value="F:DNA binding"/>
    <property type="evidence" value="ECO:0007669"/>
    <property type="project" value="UniProtKB-KW"/>
</dbReference>
<reference evidence="14" key="1">
    <citation type="journal article" date="1997" name="Virus Genes">
        <title>Herpesvirus of turkeys homologue of HSV VP16 is structurally related to varicella zoster virus trans-inducing protein encoded by ORF 10.</title>
        <authorList>
            <person name="Kopacek J."/>
            <person name="Zelnik V."/>
            <person name="Brasseur R."/>
            <person name="Koptidesova D."/>
            <person name="Rejholcova O."/>
            <person name="Pastorekova S."/>
            <person name="Pastorek J."/>
        </authorList>
    </citation>
    <scope>NUCLEOTIDE SEQUENCE</scope>
    <source>
        <strain evidence="14">FC126</strain>
    </source>
</reference>
<dbReference type="InterPro" id="IPR003174">
    <property type="entry name" value="Alpha_TIF"/>
</dbReference>
<evidence type="ECO:0000256" key="5">
    <source>
        <dbReference type="ARBA" id="ARBA00022553"/>
    </source>
</evidence>
<organism evidence="14">
    <name type="scientific">Gallid alphaherpesvirus 2</name>
    <dbReference type="NCBI Taxonomy" id="10390"/>
    <lineage>
        <taxon>Viruses</taxon>
        <taxon>Duplodnaviria</taxon>
        <taxon>Heunggongvirae</taxon>
        <taxon>Peploviricota</taxon>
        <taxon>Herviviricetes</taxon>
        <taxon>Herpesvirales</taxon>
        <taxon>Orthoherpesviridae</taxon>
        <taxon>Alphaherpesvirinae</taxon>
        <taxon>Mardivirus</taxon>
        <taxon>Mardivirus gallidalpha2</taxon>
    </lineage>
</organism>
<evidence type="ECO:0000256" key="3">
    <source>
        <dbReference type="ARBA" id="ARBA00004535"/>
    </source>
</evidence>
<dbReference type="Pfam" id="PF02232">
    <property type="entry name" value="Alpha_TIF"/>
    <property type="match status" value="1"/>
</dbReference>
<evidence type="ECO:0000256" key="13">
    <source>
        <dbReference type="ARBA" id="ARBA00033186"/>
    </source>
</evidence>
<protein>
    <recommendedName>
        <fullName evidence="12">Alpha trans-inducing protein</fullName>
    </recommendedName>
    <alternativeName>
        <fullName evidence="13">Alpha-TIF</fullName>
    </alternativeName>
</protein>
<dbReference type="GO" id="GO:0006355">
    <property type="term" value="P:regulation of DNA-templated transcription"/>
    <property type="evidence" value="ECO:0007669"/>
    <property type="project" value="InterPro"/>
</dbReference>
<dbReference type="EMBL" id="Z54368">
    <property type="protein sequence ID" value="CAA91197.1"/>
    <property type="molecule type" value="Genomic_DNA"/>
</dbReference>
<keyword evidence="7" id="KW-0920">Virion tegument</keyword>
<keyword evidence="11" id="KW-0804">Transcription</keyword>
<comment type="function">
    <text evidence="1">May play a role in the aggregation of tegument proteins around nucleocapsids during virus morphogenesis.</text>
</comment>
<evidence type="ECO:0000256" key="7">
    <source>
        <dbReference type="ARBA" id="ARBA00022580"/>
    </source>
</evidence>
<sequence length="422" mass="47678">MSISNNFYSPKQLFSEIEAYANAMRSFAVPVARESTENFNDAIPPAFGGEAIDYTTPIIAPFSEKLSLPSPEAASPNLLYDRLILELDFAEGPSLLAKLERVNVDLFSCLPLNSHLYKHAKILSTCPREVLDAVYENTWQYTALNLNEHGKSSIPPVPASKDDLPAYVTAVQEFYLEELEAREQIYAKLFFGYCRALIMHIIKSVLNESRGVRVSDDYVQNKARWYISNNYYRDAVRIAKLLYLHLYLSTTEIVSQRLEAMQTSLQDLFVYLRCEWGQGRQFWCIFQPMIYNHGVPMIEGRALTSLELGSSNYIRSELGLPLIRCELLEELESPVVFPPTFTATAPRSSGYLFHNIRAKMELYSNIHPSVPQLSGLSDHTYVRLTHVPVNYGTTVEVLLVDASDPDSILPGDPVPPLMLTTV</sequence>
<comment type="similarity">
    <text evidence="4">Belongs to the herpesviridae tegument protein VP16 protein family.</text>
</comment>
<evidence type="ECO:0000313" key="14">
    <source>
        <dbReference type="EMBL" id="CAA91197.1"/>
    </source>
</evidence>
<keyword evidence="5" id="KW-0597">Phosphoprotein</keyword>
<evidence type="ECO:0000256" key="6">
    <source>
        <dbReference type="ARBA" id="ARBA00022562"/>
    </source>
</evidence>
<evidence type="ECO:0000256" key="11">
    <source>
        <dbReference type="ARBA" id="ARBA00023163"/>
    </source>
</evidence>
<keyword evidence="10" id="KW-0238">DNA-binding</keyword>
<evidence type="ECO:0000256" key="10">
    <source>
        <dbReference type="ARBA" id="ARBA00023125"/>
    </source>
</evidence>
<evidence type="ECO:0000256" key="8">
    <source>
        <dbReference type="ARBA" id="ARBA00022844"/>
    </source>
</evidence>
<evidence type="ECO:0000256" key="9">
    <source>
        <dbReference type="ARBA" id="ARBA00023015"/>
    </source>
</evidence>
<dbReference type="GO" id="GO:0019033">
    <property type="term" value="C:viral tegument"/>
    <property type="evidence" value="ECO:0007669"/>
    <property type="project" value="UniProtKB-SubCell"/>
</dbReference>
<evidence type="ECO:0000256" key="12">
    <source>
        <dbReference type="ARBA" id="ARBA00030037"/>
    </source>
</evidence>
<proteinExistence type="inferred from homology"/>
<gene>
    <name evidence="14" type="primary">UL48h</name>
</gene>
<dbReference type="GO" id="GO:0042025">
    <property type="term" value="C:host cell nucleus"/>
    <property type="evidence" value="ECO:0007669"/>
    <property type="project" value="UniProtKB-SubCell"/>
</dbReference>